<proteinExistence type="predicted"/>
<dbReference type="SUPFAM" id="SSF53822">
    <property type="entry name" value="Periplasmic binding protein-like I"/>
    <property type="match status" value="1"/>
</dbReference>
<evidence type="ECO:0000313" key="5">
    <source>
        <dbReference type="EMBL" id="WBM81436.1"/>
    </source>
</evidence>
<name>A0ABY7NFY6_9MICO</name>
<gene>
    <name evidence="5" type="ORF">KIV56_06145</name>
</gene>
<feature type="domain" description="HTH lacI-type" evidence="4">
    <location>
        <begin position="1"/>
        <end position="53"/>
    </location>
</feature>
<evidence type="ECO:0000259" key="4">
    <source>
        <dbReference type="PROSITE" id="PS50932"/>
    </source>
</evidence>
<sequence length="332" mass="34613">MVASRASVSVATVSLVASGKTDGRVSADTVIRVQQAIADLHYVVNRVASSLATGSSNFVILVAPDISNPFFARVIAGVREALGSSYQLLLSVTDSGQMPQLESVRELLAFRPAGLLVDAPSARLMQSLVVDEPIVFLDAPGADAGAPAVNLDVVRGAEALAVHLAERGHRTVAYLDSVTAASTFALRRRAFLAKAQECGMSPIETPRARSTIDVGSAATEFAKVWPAWQRAGVTAVVCATDTHAYGVLQVAHSLGVRVPEQLAVSGFDDLPFSAMSHPSLTTVELPARKLGRAAADLLVALIEGRAPDSGPPLMPSRLIIRDSTGGFVNGAA</sequence>
<dbReference type="PANTHER" id="PTHR30146:SF109">
    <property type="entry name" value="HTH-TYPE TRANSCRIPTIONAL REGULATOR GALS"/>
    <property type="match status" value="1"/>
</dbReference>
<reference evidence="5 6" key="1">
    <citation type="submission" date="2021-05" db="EMBL/GenBank/DDBJ databases">
        <authorList>
            <person name="Kumar R."/>
            <person name="Kumar A."/>
            <person name="Mukhia S."/>
        </authorList>
    </citation>
    <scope>NUCLEOTIDE SEQUENCE [LARGE SCALE GENOMIC DNA]</scope>
    <source>
        <strain evidence="5 6">ERMR7:08</strain>
    </source>
</reference>
<organism evidence="5 6">
    <name type="scientific">Cryobacterium breve</name>
    <dbReference type="NCBI Taxonomy" id="1259258"/>
    <lineage>
        <taxon>Bacteria</taxon>
        <taxon>Bacillati</taxon>
        <taxon>Actinomycetota</taxon>
        <taxon>Actinomycetes</taxon>
        <taxon>Micrococcales</taxon>
        <taxon>Microbacteriaceae</taxon>
        <taxon>Cryobacterium</taxon>
    </lineage>
</organism>
<dbReference type="InterPro" id="IPR046335">
    <property type="entry name" value="LacI/GalR-like_sensor"/>
</dbReference>
<keyword evidence="6" id="KW-1185">Reference proteome</keyword>
<evidence type="ECO:0000256" key="1">
    <source>
        <dbReference type="ARBA" id="ARBA00023015"/>
    </source>
</evidence>
<dbReference type="Gene3D" id="3.40.50.2300">
    <property type="match status" value="2"/>
</dbReference>
<dbReference type="PROSITE" id="PS50932">
    <property type="entry name" value="HTH_LACI_2"/>
    <property type="match status" value="1"/>
</dbReference>
<dbReference type="SUPFAM" id="SSF47413">
    <property type="entry name" value="lambda repressor-like DNA-binding domains"/>
    <property type="match status" value="1"/>
</dbReference>
<dbReference type="CDD" id="cd06267">
    <property type="entry name" value="PBP1_LacI_sugar_binding-like"/>
    <property type="match status" value="1"/>
</dbReference>
<keyword evidence="1" id="KW-0805">Transcription regulation</keyword>
<dbReference type="Pfam" id="PF13377">
    <property type="entry name" value="Peripla_BP_3"/>
    <property type="match status" value="1"/>
</dbReference>
<keyword evidence="2" id="KW-0238">DNA-binding</keyword>
<dbReference type="InterPro" id="IPR010982">
    <property type="entry name" value="Lambda_DNA-bd_dom_sf"/>
</dbReference>
<evidence type="ECO:0000256" key="2">
    <source>
        <dbReference type="ARBA" id="ARBA00023125"/>
    </source>
</evidence>
<dbReference type="SMART" id="SM00354">
    <property type="entry name" value="HTH_LACI"/>
    <property type="match status" value="1"/>
</dbReference>
<dbReference type="Proteomes" id="UP001212421">
    <property type="component" value="Chromosome"/>
</dbReference>
<dbReference type="EMBL" id="CP075584">
    <property type="protein sequence ID" value="WBM81436.1"/>
    <property type="molecule type" value="Genomic_DNA"/>
</dbReference>
<dbReference type="PANTHER" id="PTHR30146">
    <property type="entry name" value="LACI-RELATED TRANSCRIPTIONAL REPRESSOR"/>
    <property type="match status" value="1"/>
</dbReference>
<dbReference type="InterPro" id="IPR000843">
    <property type="entry name" value="HTH_LacI"/>
</dbReference>
<protein>
    <submittedName>
        <fullName evidence="5">LacI family transcriptional regulator</fullName>
    </submittedName>
</protein>
<dbReference type="Gene3D" id="1.10.260.40">
    <property type="entry name" value="lambda repressor-like DNA-binding domains"/>
    <property type="match status" value="1"/>
</dbReference>
<dbReference type="Pfam" id="PF00356">
    <property type="entry name" value="LacI"/>
    <property type="match status" value="1"/>
</dbReference>
<evidence type="ECO:0000313" key="6">
    <source>
        <dbReference type="Proteomes" id="UP001212421"/>
    </source>
</evidence>
<keyword evidence="3" id="KW-0804">Transcription</keyword>
<evidence type="ECO:0000256" key="3">
    <source>
        <dbReference type="ARBA" id="ARBA00023163"/>
    </source>
</evidence>
<dbReference type="CDD" id="cd01392">
    <property type="entry name" value="HTH_LacI"/>
    <property type="match status" value="1"/>
</dbReference>
<accession>A0ABY7NFY6</accession>
<dbReference type="InterPro" id="IPR028082">
    <property type="entry name" value="Peripla_BP_I"/>
</dbReference>